<proteinExistence type="predicted"/>
<evidence type="ECO:0000256" key="1">
    <source>
        <dbReference type="SAM" id="Phobius"/>
    </source>
</evidence>
<dbReference type="EMBL" id="KZ678207">
    <property type="protein sequence ID" value="PSN58730.1"/>
    <property type="molecule type" value="Genomic_DNA"/>
</dbReference>
<name>A0A2T2MZU1_CORCC</name>
<evidence type="ECO:0000313" key="3">
    <source>
        <dbReference type="Proteomes" id="UP000240883"/>
    </source>
</evidence>
<dbReference type="AlphaFoldDB" id="A0A2T2MZU1"/>
<evidence type="ECO:0000313" key="2">
    <source>
        <dbReference type="EMBL" id="PSN58730.1"/>
    </source>
</evidence>
<keyword evidence="1" id="KW-0812">Transmembrane</keyword>
<sequence>MKKAQSQYIDQSSSNSSTIRLCMRPRGRFVTSVASASRALSNTLAVLYTCSLSFLSSSFLLSVLCFYHSSHPINMMLGLSWKPWHLREHRIQQHIEFSKLRAIWRRALKQRKINILLLGGCA</sequence>
<keyword evidence="3" id="KW-1185">Reference proteome</keyword>
<gene>
    <name evidence="2" type="ORF">BS50DRAFT_394771</name>
</gene>
<reference evidence="2 3" key="1">
    <citation type="journal article" date="2018" name="Front. Microbiol.">
        <title>Genome-Wide Analysis of Corynespora cassiicola Leaf Fall Disease Putative Effectors.</title>
        <authorList>
            <person name="Lopez D."/>
            <person name="Ribeiro S."/>
            <person name="Label P."/>
            <person name="Fumanal B."/>
            <person name="Venisse J.S."/>
            <person name="Kohler A."/>
            <person name="de Oliveira R.R."/>
            <person name="Labutti K."/>
            <person name="Lipzen A."/>
            <person name="Lail K."/>
            <person name="Bauer D."/>
            <person name="Ohm R.A."/>
            <person name="Barry K.W."/>
            <person name="Spatafora J."/>
            <person name="Grigoriev I.V."/>
            <person name="Martin F.M."/>
            <person name="Pujade-Renaud V."/>
        </authorList>
    </citation>
    <scope>NUCLEOTIDE SEQUENCE [LARGE SCALE GENOMIC DNA]</scope>
    <source>
        <strain evidence="2 3">Philippines</strain>
    </source>
</reference>
<dbReference type="Proteomes" id="UP000240883">
    <property type="component" value="Unassembled WGS sequence"/>
</dbReference>
<organism evidence="2 3">
    <name type="scientific">Corynespora cassiicola Philippines</name>
    <dbReference type="NCBI Taxonomy" id="1448308"/>
    <lineage>
        <taxon>Eukaryota</taxon>
        <taxon>Fungi</taxon>
        <taxon>Dikarya</taxon>
        <taxon>Ascomycota</taxon>
        <taxon>Pezizomycotina</taxon>
        <taxon>Dothideomycetes</taxon>
        <taxon>Pleosporomycetidae</taxon>
        <taxon>Pleosporales</taxon>
        <taxon>Corynesporascaceae</taxon>
        <taxon>Corynespora</taxon>
    </lineage>
</organism>
<keyword evidence="1" id="KW-1133">Transmembrane helix</keyword>
<protein>
    <submittedName>
        <fullName evidence="2">Uncharacterized protein</fullName>
    </submittedName>
</protein>
<feature type="transmembrane region" description="Helical" evidence="1">
    <location>
        <begin position="45"/>
        <end position="67"/>
    </location>
</feature>
<accession>A0A2T2MZU1</accession>
<keyword evidence="1" id="KW-0472">Membrane</keyword>